<feature type="compositionally biased region" description="Basic and acidic residues" evidence="1">
    <location>
        <begin position="11"/>
        <end position="20"/>
    </location>
</feature>
<accession>A0A8S9LLR2</accession>
<evidence type="ECO:0000256" key="1">
    <source>
        <dbReference type="SAM" id="MobiDB-lite"/>
    </source>
</evidence>
<comment type="caution">
    <text evidence="2">The sequence shown here is derived from an EMBL/GenBank/DDBJ whole genome shotgun (WGS) entry which is preliminary data.</text>
</comment>
<dbReference type="EMBL" id="QGKW02000276">
    <property type="protein sequence ID" value="KAF2606911.1"/>
    <property type="molecule type" value="Genomic_DNA"/>
</dbReference>
<reference evidence="2" key="1">
    <citation type="submission" date="2019-12" db="EMBL/GenBank/DDBJ databases">
        <title>Genome sequencing and annotation of Brassica cretica.</title>
        <authorList>
            <person name="Studholme D.J."/>
            <person name="Sarris P.F."/>
        </authorList>
    </citation>
    <scope>NUCLEOTIDE SEQUENCE</scope>
    <source>
        <strain evidence="2">PFS-001/15</strain>
        <tissue evidence="2">Leaf</tissue>
    </source>
</reference>
<organism evidence="2 3">
    <name type="scientific">Brassica cretica</name>
    <name type="common">Mustard</name>
    <dbReference type="NCBI Taxonomy" id="69181"/>
    <lineage>
        <taxon>Eukaryota</taxon>
        <taxon>Viridiplantae</taxon>
        <taxon>Streptophyta</taxon>
        <taxon>Embryophyta</taxon>
        <taxon>Tracheophyta</taxon>
        <taxon>Spermatophyta</taxon>
        <taxon>Magnoliopsida</taxon>
        <taxon>eudicotyledons</taxon>
        <taxon>Gunneridae</taxon>
        <taxon>Pentapetalae</taxon>
        <taxon>rosids</taxon>
        <taxon>malvids</taxon>
        <taxon>Brassicales</taxon>
        <taxon>Brassicaceae</taxon>
        <taxon>Brassiceae</taxon>
        <taxon>Brassica</taxon>
    </lineage>
</organism>
<feature type="region of interest" description="Disordered" evidence="1">
    <location>
        <begin position="1"/>
        <end position="20"/>
    </location>
</feature>
<name>A0A8S9LLR2_BRACR</name>
<evidence type="ECO:0000313" key="3">
    <source>
        <dbReference type="Proteomes" id="UP000712281"/>
    </source>
</evidence>
<sequence>MQKHSNGFAGIRRDGEMSEEISRCWREKGWGERRSLRREDGFLLIVKGFSAIGAISGMIPAEDECLVTCQCNPVCFSAILRA</sequence>
<gene>
    <name evidence="2" type="ORF">F2Q68_00044225</name>
</gene>
<dbReference type="Proteomes" id="UP000712281">
    <property type="component" value="Unassembled WGS sequence"/>
</dbReference>
<protein>
    <submittedName>
        <fullName evidence="2">Uncharacterized protein</fullName>
    </submittedName>
</protein>
<evidence type="ECO:0000313" key="2">
    <source>
        <dbReference type="EMBL" id="KAF2606911.1"/>
    </source>
</evidence>
<dbReference type="AlphaFoldDB" id="A0A8S9LLR2"/>
<proteinExistence type="predicted"/>